<dbReference type="Proteomes" id="UP000705230">
    <property type="component" value="Unassembled WGS sequence"/>
</dbReference>
<accession>A0A937LZ47</accession>
<name>A0A937LZ47_9GAMM</name>
<dbReference type="EMBL" id="JADHSG010000003">
    <property type="protein sequence ID" value="MBL6903150.1"/>
    <property type="molecule type" value="Genomic_DNA"/>
</dbReference>
<gene>
    <name evidence="4" type="ORF">ISR29_03005</name>
</gene>
<dbReference type="SUPFAM" id="SSF51735">
    <property type="entry name" value="NAD(P)-binding Rossmann-fold domains"/>
    <property type="match status" value="1"/>
</dbReference>
<comment type="similarity">
    <text evidence="1 3">Belongs to the short-chain dehydrogenases/reductases (SDR) family.</text>
</comment>
<dbReference type="PROSITE" id="PS00061">
    <property type="entry name" value="ADH_SHORT"/>
    <property type="match status" value="1"/>
</dbReference>
<dbReference type="AlphaFoldDB" id="A0A937LZ47"/>
<dbReference type="PANTHER" id="PTHR42901">
    <property type="entry name" value="ALCOHOL DEHYDROGENASE"/>
    <property type="match status" value="1"/>
</dbReference>
<evidence type="ECO:0000313" key="5">
    <source>
        <dbReference type="Proteomes" id="UP000705230"/>
    </source>
</evidence>
<dbReference type="InterPro" id="IPR002347">
    <property type="entry name" value="SDR_fam"/>
</dbReference>
<evidence type="ECO:0000313" key="4">
    <source>
        <dbReference type="EMBL" id="MBL6903150.1"/>
    </source>
</evidence>
<evidence type="ECO:0000256" key="3">
    <source>
        <dbReference type="RuleBase" id="RU000363"/>
    </source>
</evidence>
<dbReference type="InterPro" id="IPR020904">
    <property type="entry name" value="Sc_DH/Rdtase_CS"/>
</dbReference>
<dbReference type="PRINTS" id="PR00081">
    <property type="entry name" value="GDHRDH"/>
</dbReference>
<evidence type="ECO:0000256" key="2">
    <source>
        <dbReference type="ARBA" id="ARBA00023002"/>
    </source>
</evidence>
<evidence type="ECO:0000256" key="1">
    <source>
        <dbReference type="ARBA" id="ARBA00006484"/>
    </source>
</evidence>
<keyword evidence="2" id="KW-0560">Oxidoreductase</keyword>
<organism evidence="4 5">
    <name type="scientific">SAR86 cluster bacterium</name>
    <dbReference type="NCBI Taxonomy" id="2030880"/>
    <lineage>
        <taxon>Bacteria</taxon>
        <taxon>Pseudomonadati</taxon>
        <taxon>Pseudomonadota</taxon>
        <taxon>Gammaproteobacteria</taxon>
        <taxon>SAR86 cluster</taxon>
    </lineage>
</organism>
<dbReference type="Gene3D" id="3.40.50.720">
    <property type="entry name" value="NAD(P)-binding Rossmann-like Domain"/>
    <property type="match status" value="1"/>
</dbReference>
<protein>
    <submittedName>
        <fullName evidence="4">SDR family oxidoreductase</fullName>
    </submittedName>
</protein>
<dbReference type="InterPro" id="IPR036291">
    <property type="entry name" value="NAD(P)-bd_dom_sf"/>
</dbReference>
<dbReference type="PIRSF" id="PIRSF000126">
    <property type="entry name" value="11-beta-HSD1"/>
    <property type="match status" value="1"/>
</dbReference>
<proteinExistence type="inferred from homology"/>
<comment type="caution">
    <text evidence="4">The sequence shown here is derived from an EMBL/GenBank/DDBJ whole genome shotgun (WGS) entry which is preliminary data.</text>
</comment>
<dbReference type="GO" id="GO:0016491">
    <property type="term" value="F:oxidoreductase activity"/>
    <property type="evidence" value="ECO:0007669"/>
    <property type="project" value="UniProtKB-KW"/>
</dbReference>
<dbReference type="PRINTS" id="PR00080">
    <property type="entry name" value="SDRFAMILY"/>
</dbReference>
<dbReference type="Pfam" id="PF00106">
    <property type="entry name" value="adh_short"/>
    <property type="match status" value="1"/>
</dbReference>
<reference evidence="4" key="1">
    <citation type="submission" date="2020-10" db="EMBL/GenBank/DDBJ databases">
        <title>Microbiome of the Black Sea water column analyzed by genome centric metagenomics.</title>
        <authorList>
            <person name="Cabello-Yeves P.J."/>
            <person name="Callieri C."/>
            <person name="Picazo A."/>
            <person name="Mehrshad M."/>
            <person name="Haro-Moreno J.M."/>
            <person name="Roda-Garcia J."/>
            <person name="Dzembekova N."/>
            <person name="Slabakova V."/>
            <person name="Slabakova N."/>
            <person name="Moncheva S."/>
            <person name="Rodriguez-Valera F."/>
        </authorList>
    </citation>
    <scope>NUCLEOTIDE SEQUENCE</scope>
    <source>
        <strain evidence="4">BS30m-G43</strain>
    </source>
</reference>
<dbReference type="CDD" id="cd05233">
    <property type="entry name" value="SDR_c"/>
    <property type="match status" value="1"/>
</dbReference>
<dbReference type="PANTHER" id="PTHR42901:SF1">
    <property type="entry name" value="ALCOHOL DEHYDROGENASE"/>
    <property type="match status" value="1"/>
</dbReference>
<sequence>MYIYDQKTVLVTGASTGIGYALAQELAKKGSKLILTATARSEDKLHTLADELKSSGTEAHVFIKDLSVIGAAEELFNEIKSSGLDIDLLINNAGYGRWGELTSIDKDDYASMIQLNVVALTDLCHLCIPDMIAKGEGGIINVGSMASLSPIPYAGIYSSTKAYVLMFSEAIRYEYQSKGIQIMALLPGGTESEFAKVATEKSEKLTRRNEKRTGSTIGMQTSAEVAIEGLAAFEKNKQYILCGRNNRLLFSLTKLMTRKGVLNFTGSMFKKIAG</sequence>